<evidence type="ECO:0000313" key="2">
    <source>
        <dbReference type="Proteomes" id="UP000321304"/>
    </source>
</evidence>
<accession>A0A560KVJ2</accession>
<reference evidence="1 2" key="1">
    <citation type="submission" date="2019-06" db="EMBL/GenBank/DDBJ databases">
        <title>Genomic Encyclopedia of Type Strains, Phase IV (KMG-V): Genome sequencing to study the core and pangenomes of soil and plant-associated prokaryotes.</title>
        <authorList>
            <person name="Whitman W."/>
        </authorList>
    </citation>
    <scope>NUCLEOTIDE SEQUENCE [LARGE SCALE GENOMIC DNA]</scope>
    <source>
        <strain evidence="1 2">BR 10355</strain>
    </source>
</reference>
<dbReference type="RefSeq" id="WP_157863303.1">
    <property type="nucleotide sequence ID" value="NZ_VITY01000023.1"/>
</dbReference>
<keyword evidence="2" id="KW-1185">Reference proteome</keyword>
<dbReference type="EMBL" id="VITY01000023">
    <property type="protein sequence ID" value="TWB87137.1"/>
    <property type="molecule type" value="Genomic_DNA"/>
</dbReference>
<protein>
    <submittedName>
        <fullName evidence="1">Uncharacterized protein</fullName>
    </submittedName>
</protein>
<evidence type="ECO:0000313" key="1">
    <source>
        <dbReference type="EMBL" id="TWB87137.1"/>
    </source>
</evidence>
<organism evidence="1 2">
    <name type="scientific">Bradyrhizobium macuxiense</name>
    <dbReference type="NCBI Taxonomy" id="1755647"/>
    <lineage>
        <taxon>Bacteria</taxon>
        <taxon>Pseudomonadati</taxon>
        <taxon>Pseudomonadota</taxon>
        <taxon>Alphaproteobacteria</taxon>
        <taxon>Hyphomicrobiales</taxon>
        <taxon>Nitrobacteraceae</taxon>
        <taxon>Bradyrhizobium</taxon>
    </lineage>
</organism>
<dbReference type="AlphaFoldDB" id="A0A560KVJ2"/>
<gene>
    <name evidence="1" type="ORF">FBZ93_12368</name>
</gene>
<sequence length="57" mass="5884">MNKFDHEMSMEALDRVVGGADGDGNGTGTGNGGHGLVRGIKQVIGAVEGIVKSIWPF</sequence>
<comment type="caution">
    <text evidence="1">The sequence shown here is derived from an EMBL/GenBank/DDBJ whole genome shotgun (WGS) entry which is preliminary data.</text>
</comment>
<dbReference type="Proteomes" id="UP000321304">
    <property type="component" value="Unassembled WGS sequence"/>
</dbReference>
<proteinExistence type="predicted"/>
<name>A0A560KVJ2_9BRAD</name>